<dbReference type="InterPro" id="IPR003165">
    <property type="entry name" value="Piwi"/>
</dbReference>
<accession>D2V2M6</accession>
<dbReference type="VEuPathDB" id="AmoebaDB:NAEGRDRAFT_63051"/>
<dbReference type="PANTHER" id="PTHR22891">
    <property type="entry name" value="EUKARYOTIC TRANSLATION INITIATION FACTOR 2C"/>
    <property type="match status" value="1"/>
</dbReference>
<dbReference type="eggNOG" id="KOG1042">
    <property type="taxonomic scope" value="Eukaryota"/>
</dbReference>
<dbReference type="InterPro" id="IPR036397">
    <property type="entry name" value="RNaseH_sf"/>
</dbReference>
<dbReference type="SUPFAM" id="SSF53098">
    <property type="entry name" value="Ribonuclease H-like"/>
    <property type="match status" value="1"/>
</dbReference>
<dbReference type="GeneID" id="8852785"/>
<reference evidence="2 3" key="1">
    <citation type="journal article" date="2010" name="Cell">
        <title>The genome of Naegleria gruberi illuminates early eukaryotic versatility.</title>
        <authorList>
            <person name="Fritz-Laylin L.K."/>
            <person name="Prochnik S.E."/>
            <person name="Ginger M.L."/>
            <person name="Dacks J.B."/>
            <person name="Carpenter M.L."/>
            <person name="Field M.C."/>
            <person name="Kuo A."/>
            <person name="Paredez A."/>
            <person name="Chapman J."/>
            <person name="Pham J."/>
            <person name="Shu S."/>
            <person name="Neupane R."/>
            <person name="Cipriano M."/>
            <person name="Mancuso J."/>
            <person name="Tu H."/>
            <person name="Salamov A."/>
            <person name="Lindquist E."/>
            <person name="Shapiro H."/>
            <person name="Lucas S."/>
            <person name="Grigoriev I.V."/>
            <person name="Cande W.Z."/>
            <person name="Fulton C."/>
            <person name="Rokhsar D.S."/>
            <person name="Dawson S.C."/>
        </authorList>
    </citation>
    <scope>NUCLEOTIDE SEQUENCE [LARGE SCALE GENOMIC DNA]</scope>
    <source>
        <strain evidence="2 3">NEG-M</strain>
    </source>
</reference>
<evidence type="ECO:0000313" key="3">
    <source>
        <dbReference type="Proteomes" id="UP000006671"/>
    </source>
</evidence>
<dbReference type="KEGG" id="ngr:NAEGRDRAFT_63051"/>
<dbReference type="Gene3D" id="3.30.420.10">
    <property type="entry name" value="Ribonuclease H-like superfamily/Ribonuclease H"/>
    <property type="match status" value="1"/>
</dbReference>
<dbReference type="Proteomes" id="UP000006671">
    <property type="component" value="Unassembled WGS sequence"/>
</dbReference>
<gene>
    <name evidence="2" type="ORF">NAEGRDRAFT_63051</name>
</gene>
<dbReference type="EMBL" id="GG738849">
    <property type="protein sequence ID" value="EFC49085.1"/>
    <property type="molecule type" value="Genomic_DNA"/>
</dbReference>
<protein>
    <submittedName>
        <fullName evidence="2">Predicted protein</fullName>
    </submittedName>
</protein>
<dbReference type="Pfam" id="PF02171">
    <property type="entry name" value="Piwi"/>
    <property type="match status" value="1"/>
</dbReference>
<dbReference type="SMART" id="SM00950">
    <property type="entry name" value="Piwi"/>
    <property type="match status" value="1"/>
</dbReference>
<name>D2V2M6_NAEGR</name>
<dbReference type="GO" id="GO:0003676">
    <property type="term" value="F:nucleic acid binding"/>
    <property type="evidence" value="ECO:0007669"/>
    <property type="project" value="InterPro"/>
</dbReference>
<dbReference type="OrthoDB" id="445936at2759"/>
<dbReference type="AlphaFoldDB" id="D2V2M6"/>
<evidence type="ECO:0000259" key="1">
    <source>
        <dbReference type="PROSITE" id="PS50822"/>
    </source>
</evidence>
<dbReference type="Gene3D" id="3.40.50.2300">
    <property type="match status" value="1"/>
</dbReference>
<dbReference type="OMA" id="CHTFGRA"/>
<sequence>MNYVFQQYVPHVSKKDLTDTIRNSYPISFILMITKNKTSTEYHTLKEKTIVDMGIPSQCITERNIAISEKKSSILKNITIEMNAKLGGIPWMTSIPMKPHTMIVGMDVNHSGEVYHRSKSSLVGFVSSYDSKVCAYYSQIQVQKPGVELVENIKNLMRNAIENFMNENKTSPTHIIFYRDGVGSGQEDHIYNQEILAIQQVCKEYNSIPLNFILVLKRINNRIYAGLNGNNFGNLKPGTVLDGDILTSDPNEMSFFLQSHHVDSFQGTATPTRYKVLENGSGFNKVFYQNISYQLCHLYYNRLGISSVPVPCILAHKVAFLHGQSNISKSPHKNLNKKQYYL</sequence>
<proteinExistence type="predicted"/>
<keyword evidence="3" id="KW-1185">Reference proteome</keyword>
<organism evidence="3">
    <name type="scientific">Naegleria gruberi</name>
    <name type="common">Amoeba</name>
    <dbReference type="NCBI Taxonomy" id="5762"/>
    <lineage>
        <taxon>Eukaryota</taxon>
        <taxon>Discoba</taxon>
        <taxon>Heterolobosea</taxon>
        <taxon>Tetramitia</taxon>
        <taxon>Eutetramitia</taxon>
        <taxon>Vahlkampfiidae</taxon>
        <taxon>Naegleria</taxon>
    </lineage>
</organism>
<evidence type="ECO:0000313" key="2">
    <source>
        <dbReference type="EMBL" id="EFC49085.1"/>
    </source>
</evidence>
<dbReference type="InterPro" id="IPR012337">
    <property type="entry name" value="RNaseH-like_sf"/>
</dbReference>
<dbReference type="InParanoid" id="D2V2M6"/>
<dbReference type="STRING" id="5762.D2V2M6"/>
<dbReference type="RefSeq" id="XP_002681829.1">
    <property type="nucleotide sequence ID" value="XM_002681783.1"/>
</dbReference>
<dbReference type="PROSITE" id="PS50822">
    <property type="entry name" value="PIWI"/>
    <property type="match status" value="1"/>
</dbReference>
<feature type="domain" description="Piwi" evidence="1">
    <location>
        <begin position="28"/>
        <end position="327"/>
    </location>
</feature>